<name>A0ABM0YY08_CAMSA</name>
<dbReference type="InterPro" id="IPR012337">
    <property type="entry name" value="RNaseH-like_sf"/>
</dbReference>
<reference evidence="5" key="2">
    <citation type="submission" date="2025-08" db="UniProtKB">
        <authorList>
            <consortium name="RefSeq"/>
        </authorList>
    </citation>
    <scope>IDENTIFICATION</scope>
    <source>
        <tissue evidence="5">Leaf</tissue>
    </source>
</reference>
<keyword evidence="4" id="KW-1185">Reference proteome</keyword>
<protein>
    <submittedName>
        <fullName evidence="5">Uncharacterized protein LOC104784388</fullName>
    </submittedName>
</protein>
<dbReference type="InterPro" id="IPR007021">
    <property type="entry name" value="DUF659"/>
</dbReference>
<dbReference type="Pfam" id="PF04937">
    <property type="entry name" value="DUF659"/>
    <property type="match status" value="1"/>
</dbReference>
<organism evidence="4 5">
    <name type="scientific">Camelina sativa</name>
    <name type="common">False flax</name>
    <name type="synonym">Myagrum sativum</name>
    <dbReference type="NCBI Taxonomy" id="90675"/>
    <lineage>
        <taxon>Eukaryota</taxon>
        <taxon>Viridiplantae</taxon>
        <taxon>Streptophyta</taxon>
        <taxon>Embryophyta</taxon>
        <taxon>Tracheophyta</taxon>
        <taxon>Spermatophyta</taxon>
        <taxon>Magnoliopsida</taxon>
        <taxon>eudicotyledons</taxon>
        <taxon>Gunneridae</taxon>
        <taxon>Pentapetalae</taxon>
        <taxon>rosids</taxon>
        <taxon>malvids</taxon>
        <taxon>Brassicales</taxon>
        <taxon>Brassicaceae</taxon>
        <taxon>Camelineae</taxon>
        <taxon>Camelina</taxon>
    </lineage>
</organism>
<dbReference type="RefSeq" id="XP_010507719.1">
    <property type="nucleotide sequence ID" value="XM_010509417.1"/>
</dbReference>
<proteinExistence type="predicted"/>
<feature type="domain" description="HAT C-terminal dimerisation" evidence="3">
    <location>
        <begin position="584"/>
        <end position="654"/>
    </location>
</feature>
<evidence type="ECO:0000313" key="5">
    <source>
        <dbReference type="RefSeq" id="XP_010507719.1"/>
    </source>
</evidence>
<dbReference type="Pfam" id="PF05699">
    <property type="entry name" value="Dimer_Tnp_hAT"/>
    <property type="match status" value="1"/>
</dbReference>
<evidence type="ECO:0000259" key="2">
    <source>
        <dbReference type="Pfam" id="PF04937"/>
    </source>
</evidence>
<evidence type="ECO:0000256" key="1">
    <source>
        <dbReference type="SAM" id="MobiDB-lite"/>
    </source>
</evidence>
<reference evidence="4" key="1">
    <citation type="journal article" date="2014" name="Nat. Commun.">
        <title>The emerging biofuel crop Camelina sativa retains a highly undifferentiated hexaploid genome structure.</title>
        <authorList>
            <person name="Kagale S."/>
            <person name="Koh C."/>
            <person name="Nixon J."/>
            <person name="Bollina V."/>
            <person name="Clarke W.E."/>
            <person name="Tuteja R."/>
            <person name="Spillane C."/>
            <person name="Robinson S.J."/>
            <person name="Links M.G."/>
            <person name="Clarke C."/>
            <person name="Higgins E.E."/>
            <person name="Huebert T."/>
            <person name="Sharpe A.G."/>
            <person name="Parkin I.A."/>
        </authorList>
    </citation>
    <scope>NUCLEOTIDE SEQUENCE [LARGE SCALE GENOMIC DNA]</scope>
    <source>
        <strain evidence="4">cv. DH55</strain>
    </source>
</reference>
<evidence type="ECO:0000313" key="4">
    <source>
        <dbReference type="Proteomes" id="UP000694864"/>
    </source>
</evidence>
<sequence length="707" mass="80456">MNNSQGPGENIGSSSDAAGNESTSSTNESDEAPLWSYVTKIEKVGATGGTWKFKCSFCGEQRSGSYSRVKAHLLGIKNVGILACKKVRMSEKVDMQRLENEFEERKKESGKKEVSLPCETNSAFKKRKSSFSPIERAFGIAARDQLDQEIARMFYTGGVAFNLARNPHYHRSYQFAAATNIDGYVPPGYNKLRTTLLQKERNHVESLLVPLKSTWNEKGVSIVSDGWSDPTRKPLINFISVSGNAPLFMKAVDCAGEVKDKFFISNLMKEVINEVGHQKIVQIITDNAANCKAAGEIIECTYPHIYWTPCVVHTLNLALKNICAARNVESNSETYDACNWITNVHGDALAIKHFIMNHSMILAIFSKFSPLKLLAVVDTRFASIVVMLKRLKLIKTGLQSMVISEQWSTYRDDDIGKANFVKEKLLDDDWWDKVTYIIDFARPIYDMIRYCDTNKPCLHLVYEMWDSMIEKVKAEIYKKEGLQGSEYSLFFDVVYDILVARWAKNNTPLHCLAHSLNPRFYSEAWLLGDETRISPHKDAEISTERMKCFQRLFPSSEDHTKVMNEYALFSMKSGHFQDLICILGMENMEPMNWWVNFGAKTPLLQTLAFRLLGQLSSSSCAERNWSTYSFIHSLRRNILTTSRAEDLVYIHNNLRLLSRNTDEYQNEKTKQWDVGGDESDIQAEAGIMELSNLSLDDPDFENQFLNN</sequence>
<dbReference type="GeneID" id="104784388"/>
<dbReference type="SUPFAM" id="SSF53098">
    <property type="entry name" value="Ribonuclease H-like"/>
    <property type="match status" value="1"/>
</dbReference>
<dbReference type="PANTHER" id="PTHR32166:SF81">
    <property type="entry name" value="OS06G0658400 PROTEIN"/>
    <property type="match status" value="1"/>
</dbReference>
<feature type="domain" description="DUF659" evidence="2">
    <location>
        <begin position="187"/>
        <end position="329"/>
    </location>
</feature>
<gene>
    <name evidence="5" type="primary">LOC104784388</name>
</gene>
<accession>A0ABM0YY08</accession>
<feature type="region of interest" description="Disordered" evidence="1">
    <location>
        <begin position="1"/>
        <end position="31"/>
    </location>
</feature>
<dbReference type="InterPro" id="IPR008906">
    <property type="entry name" value="HATC_C_dom"/>
</dbReference>
<feature type="compositionally biased region" description="Polar residues" evidence="1">
    <location>
        <begin position="1"/>
        <end position="17"/>
    </location>
</feature>
<dbReference type="Proteomes" id="UP000694864">
    <property type="component" value="Chromosome 4"/>
</dbReference>
<dbReference type="PANTHER" id="PTHR32166">
    <property type="entry name" value="OSJNBA0013A04.12 PROTEIN"/>
    <property type="match status" value="1"/>
</dbReference>
<evidence type="ECO:0000259" key="3">
    <source>
        <dbReference type="Pfam" id="PF05699"/>
    </source>
</evidence>